<dbReference type="EMBL" id="CAADFW010000069">
    <property type="protein sequence ID" value="VFK62089.1"/>
    <property type="molecule type" value="Genomic_DNA"/>
</dbReference>
<dbReference type="Gene3D" id="3.30.2310.20">
    <property type="entry name" value="RelE-like"/>
    <property type="match status" value="1"/>
</dbReference>
<evidence type="ECO:0000256" key="1">
    <source>
        <dbReference type="ARBA" id="ARBA00006226"/>
    </source>
</evidence>
<dbReference type="AlphaFoldDB" id="A0A451A7T0"/>
<organism evidence="3">
    <name type="scientific">Candidatus Kentrum sp. TC</name>
    <dbReference type="NCBI Taxonomy" id="2126339"/>
    <lineage>
        <taxon>Bacteria</taxon>
        <taxon>Pseudomonadati</taxon>
        <taxon>Pseudomonadota</taxon>
        <taxon>Gammaproteobacteria</taxon>
        <taxon>Candidatus Kentrum</taxon>
    </lineage>
</organism>
<accession>A0A451A7T0</accession>
<dbReference type="InterPro" id="IPR007712">
    <property type="entry name" value="RelE/ParE_toxin"/>
</dbReference>
<dbReference type="Pfam" id="PF05016">
    <property type="entry name" value="ParE_toxin"/>
    <property type="match status" value="1"/>
</dbReference>
<dbReference type="PANTHER" id="PTHR35601">
    <property type="entry name" value="TOXIN RELE"/>
    <property type="match status" value="1"/>
</dbReference>
<dbReference type="PANTHER" id="PTHR35601:SF1">
    <property type="entry name" value="TOXIN RELE"/>
    <property type="match status" value="1"/>
</dbReference>
<keyword evidence="2" id="KW-1277">Toxin-antitoxin system</keyword>
<protein>
    <submittedName>
        <fullName evidence="3">mRNA interferase RelE/StbE</fullName>
    </submittedName>
</protein>
<evidence type="ECO:0000313" key="3">
    <source>
        <dbReference type="EMBL" id="VFK62089.1"/>
    </source>
</evidence>
<name>A0A451A7T0_9GAMM</name>
<gene>
    <name evidence="3" type="ORF">BECKTC1821F_GA0114240_10692</name>
</gene>
<evidence type="ECO:0000256" key="2">
    <source>
        <dbReference type="ARBA" id="ARBA00022649"/>
    </source>
</evidence>
<dbReference type="NCBIfam" id="TIGR02385">
    <property type="entry name" value="RelE_StbE"/>
    <property type="match status" value="1"/>
</dbReference>
<sequence length="87" mass="10510">MWTVEFDDTAAKELRKLDRQAQGDIPRYFRNRVATNETPRRLGRSPSGDLADLWRYRIRDYRMICNIEDEKRIVLVVRVAHRKDVYQ</sequence>
<proteinExistence type="inferred from homology"/>
<reference evidence="3" key="1">
    <citation type="submission" date="2019-02" db="EMBL/GenBank/DDBJ databases">
        <authorList>
            <person name="Gruber-Vodicka R. H."/>
            <person name="Seah K. B. B."/>
        </authorList>
    </citation>
    <scope>NUCLEOTIDE SEQUENCE</scope>
    <source>
        <strain evidence="3">BECK_BZ126</strain>
    </source>
</reference>
<comment type="similarity">
    <text evidence="1">Belongs to the RelE toxin family.</text>
</comment>
<dbReference type="InterPro" id="IPR035093">
    <property type="entry name" value="RelE/ParE_toxin_dom_sf"/>
</dbReference>
<dbReference type="SUPFAM" id="SSF143011">
    <property type="entry name" value="RelE-like"/>
    <property type="match status" value="1"/>
</dbReference>